<dbReference type="EMBL" id="JABVXQ010000001">
    <property type="protein sequence ID" value="KAF6130759.1"/>
    <property type="molecule type" value="Genomic_DNA"/>
</dbReference>
<protein>
    <submittedName>
        <fullName evidence="2">Uncharacterized protein</fullName>
    </submittedName>
</protein>
<organism evidence="2 3">
    <name type="scientific">Phyllostomus discolor</name>
    <name type="common">pale spear-nosed bat</name>
    <dbReference type="NCBI Taxonomy" id="89673"/>
    <lineage>
        <taxon>Eukaryota</taxon>
        <taxon>Metazoa</taxon>
        <taxon>Chordata</taxon>
        <taxon>Craniata</taxon>
        <taxon>Vertebrata</taxon>
        <taxon>Euteleostomi</taxon>
        <taxon>Mammalia</taxon>
        <taxon>Eutheria</taxon>
        <taxon>Laurasiatheria</taxon>
        <taxon>Chiroptera</taxon>
        <taxon>Yangochiroptera</taxon>
        <taxon>Phyllostomidae</taxon>
        <taxon>Phyllostominae</taxon>
        <taxon>Phyllostomus</taxon>
    </lineage>
</organism>
<accession>A0A834EVI4</accession>
<evidence type="ECO:0000313" key="3">
    <source>
        <dbReference type="Proteomes" id="UP000664940"/>
    </source>
</evidence>
<dbReference type="AlphaFoldDB" id="A0A834EVI4"/>
<feature type="region of interest" description="Disordered" evidence="1">
    <location>
        <begin position="21"/>
        <end position="77"/>
    </location>
</feature>
<reference evidence="2 3" key="1">
    <citation type="journal article" date="2020" name="Nature">
        <title>Six reference-quality genomes reveal evolution of bat adaptations.</title>
        <authorList>
            <person name="Jebb D."/>
            <person name="Huang Z."/>
            <person name="Pippel M."/>
            <person name="Hughes G.M."/>
            <person name="Lavrichenko K."/>
            <person name="Devanna P."/>
            <person name="Winkler S."/>
            <person name="Jermiin L.S."/>
            <person name="Skirmuntt E.C."/>
            <person name="Katzourakis A."/>
            <person name="Burkitt-Gray L."/>
            <person name="Ray D.A."/>
            <person name="Sullivan K.A.M."/>
            <person name="Roscito J.G."/>
            <person name="Kirilenko B.M."/>
            <person name="Davalos L.M."/>
            <person name="Corthals A.P."/>
            <person name="Power M.L."/>
            <person name="Jones G."/>
            <person name="Ransome R.D."/>
            <person name="Dechmann D.K.N."/>
            <person name="Locatelli A.G."/>
            <person name="Puechmaille S.J."/>
            <person name="Fedrigo O."/>
            <person name="Jarvis E.D."/>
            <person name="Hiller M."/>
            <person name="Vernes S.C."/>
            <person name="Myers E.W."/>
            <person name="Teeling E.C."/>
        </authorList>
    </citation>
    <scope>NUCLEOTIDE SEQUENCE [LARGE SCALE GENOMIC DNA]</scope>
    <source>
        <strain evidence="2">Bat1K_MPI-CBG_1</strain>
    </source>
</reference>
<sequence>MGQCPHASASAPGGAALLCETLQPNTADRVPSSEERHWPGPPPGPSHPAQSPPSPPPTSKRFSAPLSSSSMTPRCHPVPVSVTWTALAASGIRGPAASELSELPSSVHAAGGFSRARPGCGPPPSSVAPRDQGRDVQAL</sequence>
<name>A0A834EVI4_9CHIR</name>
<proteinExistence type="predicted"/>
<gene>
    <name evidence="2" type="ORF">HJG60_007737</name>
</gene>
<feature type="compositionally biased region" description="Pro residues" evidence="1">
    <location>
        <begin position="39"/>
        <end position="58"/>
    </location>
</feature>
<evidence type="ECO:0000313" key="2">
    <source>
        <dbReference type="EMBL" id="KAF6130759.1"/>
    </source>
</evidence>
<feature type="region of interest" description="Disordered" evidence="1">
    <location>
        <begin position="95"/>
        <end position="139"/>
    </location>
</feature>
<evidence type="ECO:0000256" key="1">
    <source>
        <dbReference type="SAM" id="MobiDB-lite"/>
    </source>
</evidence>
<dbReference type="Proteomes" id="UP000664940">
    <property type="component" value="Unassembled WGS sequence"/>
</dbReference>
<comment type="caution">
    <text evidence="2">The sequence shown here is derived from an EMBL/GenBank/DDBJ whole genome shotgun (WGS) entry which is preliminary data.</text>
</comment>